<dbReference type="GO" id="GO:0003677">
    <property type="term" value="F:DNA binding"/>
    <property type="evidence" value="ECO:0007669"/>
    <property type="project" value="InterPro"/>
</dbReference>
<dbReference type="Pfam" id="PF08378">
    <property type="entry name" value="NERD"/>
    <property type="match status" value="1"/>
</dbReference>
<comment type="caution">
    <text evidence="2">The sequence shown here is derived from an EMBL/GenBank/DDBJ whole genome shotgun (WGS) entry which is preliminary data.</text>
</comment>
<name>A0A4U1MMX3_9BACL</name>
<dbReference type="Proteomes" id="UP000310541">
    <property type="component" value="Unassembled WGS sequence"/>
</dbReference>
<dbReference type="Pfam" id="PF01396">
    <property type="entry name" value="Zn_ribbon_Top1"/>
    <property type="match status" value="1"/>
</dbReference>
<evidence type="ECO:0000259" key="1">
    <source>
        <dbReference type="PROSITE" id="PS50965"/>
    </source>
</evidence>
<dbReference type="EMBL" id="SWFM01000001">
    <property type="protein sequence ID" value="TKD72643.1"/>
    <property type="molecule type" value="Genomic_DNA"/>
</dbReference>
<gene>
    <name evidence="2" type="ORF">FBF83_05295</name>
</gene>
<dbReference type="InterPro" id="IPR011528">
    <property type="entry name" value="NERD"/>
</dbReference>
<dbReference type="RefSeq" id="WP_136946491.1">
    <property type="nucleotide sequence ID" value="NZ_SWFM01000001.1"/>
</dbReference>
<protein>
    <submittedName>
        <fullName evidence="2">NERD domain-containing protein</fullName>
    </submittedName>
</protein>
<proteinExistence type="predicted"/>
<evidence type="ECO:0000313" key="2">
    <source>
        <dbReference type="EMBL" id="TKD72643.1"/>
    </source>
</evidence>
<dbReference type="OrthoDB" id="5782056at2"/>
<dbReference type="Gene3D" id="3.30.65.10">
    <property type="entry name" value="Bacterial Topoisomerase I, domain 1"/>
    <property type="match status" value="1"/>
</dbReference>
<dbReference type="InterPro" id="IPR013498">
    <property type="entry name" value="Topo_IA_Znf"/>
</dbReference>
<feature type="domain" description="NERD" evidence="1">
    <location>
        <begin position="32"/>
        <end position="152"/>
    </location>
</feature>
<dbReference type="SUPFAM" id="SSF57783">
    <property type="entry name" value="Zinc beta-ribbon"/>
    <property type="match status" value="1"/>
</dbReference>
<organism evidence="2 3">
    <name type="scientific">Guptibacillus hwajinpoensis</name>
    <dbReference type="NCBI Taxonomy" id="208199"/>
    <lineage>
        <taxon>Bacteria</taxon>
        <taxon>Bacillati</taxon>
        <taxon>Bacillota</taxon>
        <taxon>Bacilli</taxon>
        <taxon>Bacillales</taxon>
        <taxon>Guptibacillaceae</taxon>
        <taxon>Guptibacillus</taxon>
    </lineage>
</organism>
<dbReference type="AlphaFoldDB" id="A0A4U1MMX3"/>
<dbReference type="GO" id="GO:0006265">
    <property type="term" value="P:DNA topological change"/>
    <property type="evidence" value="ECO:0007669"/>
    <property type="project" value="InterPro"/>
</dbReference>
<accession>A0A4U1MMX3</accession>
<sequence length="263" mass="30564">MASFFSLLVIGGFAYLFIKLLLKANWNFGTSKGQVGEGIVRRSIEKLAQYEEYQISALHDLYIPRSDGSRSQIDHVMVTNKGIFVIETKNYGGWIYGSEKAPYWTQTFQNHKQKFKNPLHQNYGHIESLKSFLGEKFADIPYYSVVVFTNRSELKFREPFRNSDVIHPEDLKRVVDQYPSDVLPLFSQQEIRVRLKVLERRDQENIKEVQQAHIEGIQKKREINQMKVNANICPKCGERLVKRTGKRGEFMGCSSFPKCRFVA</sequence>
<reference evidence="2 3" key="1">
    <citation type="submission" date="2019-04" db="EMBL/GenBank/DDBJ databases">
        <title>Genome sequence of Bacillus hwajinpoensis strain Y2.</title>
        <authorList>
            <person name="Fair J.L."/>
            <person name="Maclea K.S."/>
        </authorList>
    </citation>
    <scope>NUCLEOTIDE SEQUENCE [LARGE SCALE GENOMIC DNA]</scope>
    <source>
        <strain evidence="2 3">Y2</strain>
    </source>
</reference>
<dbReference type="GO" id="GO:0003916">
    <property type="term" value="F:DNA topoisomerase activity"/>
    <property type="evidence" value="ECO:0007669"/>
    <property type="project" value="InterPro"/>
</dbReference>
<dbReference type="GO" id="GO:0005694">
    <property type="term" value="C:chromosome"/>
    <property type="evidence" value="ECO:0007669"/>
    <property type="project" value="InterPro"/>
</dbReference>
<evidence type="ECO:0000313" key="3">
    <source>
        <dbReference type="Proteomes" id="UP000310541"/>
    </source>
</evidence>
<dbReference type="PROSITE" id="PS50965">
    <property type="entry name" value="NERD"/>
    <property type="match status" value="1"/>
</dbReference>